<sequence length="714" mass="81319">MADLQIKQKYHIAVLLVVITSTFSGNPGIELKTAPAPDSSAPPPVIHVIVGGRAQLPCNITPPTIEDSVSLILWYRSDINAPLFTVDCRSGSLDKAKHFSSDFLGQRAHFDLRTRPALLTIEPVKAEDLGEYRCRVDYRWARTLNNNAILYVVVPPRDVVILDEKLQPLHRVIGPYNEDSEIRLKCLARGGRPSPFVSWWREMQLLDREHEKEDGDEVMNELVIRRLVRNDLNAELLCQVWNSNLTSSIVAAVFLDLNLKPLDVRILTTEAHYKAGWKYAFECRTRGSRPEPRISWWKDYILLGHHLTNVSHQPNISISTLVIAPSSDDHGRNLTCRVANPKLSFSSLEDSVTLNVYYKPQVRVSLQGGRTSQAVYENDDAFLKCSGKGNPSITAVFWYFQGQKLKNNPEDGIIISNQSLWLQNVRREQSGFYRCSAVNSEGQGESEDLKLNIKYKPICKHQHPKFYTAMIGETVRIQCDVEAEPDDVIFFWRFNNTKQVREILTRARFRLRSIVEFAPRDHSDFGTITCRGKNAVGIQKDACKYVLISVGPPEKVTNCTWLHDTSDFVHVECKPGHDGGLRQQFQLEVYNAEWKHLQINLTSHKKPVFQIPGVAPGASLVLVIYAINAKGRSPIVEMNIQTSLFAERHFEFFIINAQYCITNRKLLIFTLIQKGTIPQEKLDNIWDLKLFILLEKGTIPQEKLDNIWDLKLGL</sequence>
<keyword evidence="2" id="KW-0472">Membrane</keyword>
<evidence type="ECO:0000256" key="3">
    <source>
        <dbReference type="ARBA" id="ARBA00023157"/>
    </source>
</evidence>
<dbReference type="InterPro" id="IPR007110">
    <property type="entry name" value="Ig-like_dom"/>
</dbReference>
<protein>
    <submittedName>
        <fullName evidence="6">Hemicentin-1-like</fullName>
    </submittedName>
</protein>
<proteinExistence type="predicted"/>
<dbReference type="SUPFAM" id="SSF48726">
    <property type="entry name" value="Immunoglobulin"/>
    <property type="match status" value="5"/>
</dbReference>
<dbReference type="Pfam" id="PF13927">
    <property type="entry name" value="Ig_3"/>
    <property type="match status" value="1"/>
</dbReference>
<reference evidence="6" key="1">
    <citation type="submission" date="2025-08" db="UniProtKB">
        <authorList>
            <consortium name="RefSeq"/>
        </authorList>
    </citation>
    <scope>IDENTIFICATION</scope>
    <source>
        <tissue evidence="6">Muscle</tissue>
    </source>
</reference>
<dbReference type="InterPro" id="IPR003598">
    <property type="entry name" value="Ig_sub2"/>
</dbReference>
<evidence type="ECO:0000256" key="1">
    <source>
        <dbReference type="ARBA" id="ARBA00004167"/>
    </source>
</evidence>
<evidence type="ECO:0000259" key="4">
    <source>
        <dbReference type="PROSITE" id="PS50835"/>
    </source>
</evidence>
<dbReference type="PROSITE" id="PS50835">
    <property type="entry name" value="IG_LIKE"/>
    <property type="match status" value="5"/>
</dbReference>
<feature type="domain" description="Ig-like" evidence="4">
    <location>
        <begin position="457"/>
        <end position="534"/>
    </location>
</feature>
<dbReference type="PANTHER" id="PTHR23278:SF19">
    <property type="entry name" value="OBSCURIN"/>
    <property type="match status" value="1"/>
</dbReference>
<dbReference type="InterPro" id="IPR013783">
    <property type="entry name" value="Ig-like_fold"/>
</dbReference>
<name>A0ABM1T5X3_LIMPO</name>
<feature type="domain" description="Ig-like" evidence="4">
    <location>
        <begin position="261"/>
        <end position="353"/>
    </location>
</feature>
<organism evidence="5 6">
    <name type="scientific">Limulus polyphemus</name>
    <name type="common">Atlantic horseshoe crab</name>
    <dbReference type="NCBI Taxonomy" id="6850"/>
    <lineage>
        <taxon>Eukaryota</taxon>
        <taxon>Metazoa</taxon>
        <taxon>Ecdysozoa</taxon>
        <taxon>Arthropoda</taxon>
        <taxon>Chelicerata</taxon>
        <taxon>Merostomata</taxon>
        <taxon>Xiphosura</taxon>
        <taxon>Limulidae</taxon>
        <taxon>Limulus</taxon>
    </lineage>
</organism>
<dbReference type="CDD" id="cd00096">
    <property type="entry name" value="Ig"/>
    <property type="match status" value="1"/>
</dbReference>
<evidence type="ECO:0000256" key="2">
    <source>
        <dbReference type="ARBA" id="ARBA00023136"/>
    </source>
</evidence>
<dbReference type="InterPro" id="IPR036179">
    <property type="entry name" value="Ig-like_dom_sf"/>
</dbReference>
<keyword evidence="3" id="KW-1015">Disulfide bond</keyword>
<accession>A0ABM1T5X3</accession>
<dbReference type="RefSeq" id="XP_022251279.1">
    <property type="nucleotide sequence ID" value="XM_022395571.1"/>
</dbReference>
<dbReference type="Gene3D" id="2.60.40.10">
    <property type="entry name" value="Immunoglobulins"/>
    <property type="match status" value="5"/>
</dbReference>
<dbReference type="SMART" id="SM00408">
    <property type="entry name" value="IGc2"/>
    <property type="match status" value="3"/>
</dbReference>
<dbReference type="InterPro" id="IPR013162">
    <property type="entry name" value="CD80_C2-set"/>
</dbReference>
<dbReference type="SUPFAM" id="SSF49265">
    <property type="entry name" value="Fibronectin type III"/>
    <property type="match status" value="1"/>
</dbReference>
<keyword evidence="5" id="KW-1185">Reference proteome</keyword>
<feature type="domain" description="Ig-like" evidence="4">
    <location>
        <begin position="360"/>
        <end position="452"/>
    </location>
</feature>
<dbReference type="Pfam" id="PF08205">
    <property type="entry name" value="C2-set_2"/>
    <property type="match status" value="1"/>
</dbReference>
<evidence type="ECO:0000313" key="6">
    <source>
        <dbReference type="RefSeq" id="XP_022251279.1"/>
    </source>
</evidence>
<dbReference type="InterPro" id="IPR003961">
    <property type="entry name" value="FN3_dom"/>
</dbReference>
<dbReference type="InterPro" id="IPR036116">
    <property type="entry name" value="FN3_sf"/>
</dbReference>
<dbReference type="SMART" id="SM00409">
    <property type="entry name" value="IG"/>
    <property type="match status" value="5"/>
</dbReference>
<comment type="subcellular location">
    <subcellularLocation>
        <location evidence="1">Membrane</location>
        <topology evidence="1">Single-pass membrane protein</topology>
    </subcellularLocation>
</comment>
<dbReference type="PANTHER" id="PTHR23278">
    <property type="entry name" value="SIDESTEP PROTEIN"/>
    <property type="match status" value="1"/>
</dbReference>
<dbReference type="Proteomes" id="UP000694941">
    <property type="component" value="Unplaced"/>
</dbReference>
<evidence type="ECO:0000313" key="5">
    <source>
        <dbReference type="Proteomes" id="UP000694941"/>
    </source>
</evidence>
<feature type="domain" description="Ig-like" evidence="4">
    <location>
        <begin position="37"/>
        <end position="145"/>
    </location>
</feature>
<dbReference type="InterPro" id="IPR003599">
    <property type="entry name" value="Ig_sub"/>
</dbReference>
<dbReference type="CDD" id="cd00063">
    <property type="entry name" value="FN3"/>
    <property type="match status" value="1"/>
</dbReference>
<gene>
    <name evidence="6" type="primary">LOC106467394</name>
</gene>
<dbReference type="GeneID" id="106467394"/>
<feature type="domain" description="Ig-like" evidence="4">
    <location>
        <begin position="156"/>
        <end position="250"/>
    </location>
</feature>